<dbReference type="InterPro" id="IPR013783">
    <property type="entry name" value="Ig-like_fold"/>
</dbReference>
<feature type="region of interest" description="Disordered" evidence="5">
    <location>
        <begin position="2360"/>
        <end position="2707"/>
    </location>
</feature>
<dbReference type="Proteomes" id="UP000183760">
    <property type="component" value="Unassembled WGS sequence"/>
</dbReference>
<dbReference type="GO" id="GO:0005509">
    <property type="term" value="F:calcium ion binding"/>
    <property type="evidence" value="ECO:0007669"/>
    <property type="project" value="InterPro"/>
</dbReference>
<dbReference type="Pfam" id="PF18884">
    <property type="entry name" value="TSP3_bac"/>
    <property type="match status" value="6"/>
</dbReference>
<feature type="compositionally biased region" description="Acidic residues" evidence="5">
    <location>
        <begin position="2502"/>
        <end position="2515"/>
    </location>
</feature>
<evidence type="ECO:0000256" key="3">
    <source>
        <dbReference type="ARBA" id="ARBA00022729"/>
    </source>
</evidence>
<comment type="caution">
    <text evidence="10">The sequence shown here is derived from an EMBL/GenBank/DDBJ whole genome shotgun (WGS) entry which is preliminary data.</text>
</comment>
<feature type="compositionally biased region" description="Polar residues" evidence="5">
    <location>
        <begin position="1822"/>
        <end position="1832"/>
    </location>
</feature>
<feature type="domain" description="Bacterial Ig-like" evidence="9">
    <location>
        <begin position="1401"/>
        <end position="1475"/>
    </location>
</feature>
<keyword evidence="4" id="KW-0106">Calcium</keyword>
<name>A0A511TBU5_MYXFU</name>
<reference evidence="10 13" key="2">
    <citation type="submission" date="2019-07" db="EMBL/GenBank/DDBJ databases">
        <title>Whole genome shotgun sequence of Myxococcus fulvus NBRC 100333.</title>
        <authorList>
            <person name="Hosoyama A."/>
            <person name="Uohara A."/>
            <person name="Ohji S."/>
            <person name="Ichikawa N."/>
        </authorList>
    </citation>
    <scope>NUCLEOTIDE SEQUENCE [LARGE SCALE GENOMIC DNA]</scope>
    <source>
        <strain evidence="10 13">NBRC 100333</strain>
    </source>
</reference>
<dbReference type="InterPro" id="IPR059100">
    <property type="entry name" value="TSP3_bac"/>
</dbReference>
<keyword evidence="6" id="KW-0472">Membrane</keyword>
<evidence type="ECO:0000256" key="7">
    <source>
        <dbReference type="SAM" id="SignalP"/>
    </source>
</evidence>
<dbReference type="EMBL" id="BJXR01000039">
    <property type="protein sequence ID" value="GEN10618.1"/>
    <property type="molecule type" value="Genomic_DNA"/>
</dbReference>
<evidence type="ECO:0000256" key="2">
    <source>
        <dbReference type="ARBA" id="ARBA00022525"/>
    </source>
</evidence>
<feature type="compositionally biased region" description="Low complexity" evidence="5">
    <location>
        <begin position="503"/>
        <end position="515"/>
    </location>
</feature>
<dbReference type="InterPro" id="IPR018247">
    <property type="entry name" value="EF_Hand_1_Ca_BS"/>
</dbReference>
<dbReference type="PROSITE" id="PS00018">
    <property type="entry name" value="EF_HAND_1"/>
    <property type="match status" value="1"/>
</dbReference>
<feature type="compositionally biased region" description="Low complexity" evidence="5">
    <location>
        <begin position="2531"/>
        <end position="2540"/>
    </location>
</feature>
<feature type="compositionally biased region" description="Basic and acidic residues" evidence="5">
    <location>
        <begin position="2479"/>
        <end position="2492"/>
    </location>
</feature>
<evidence type="ECO:0000259" key="8">
    <source>
        <dbReference type="Pfam" id="PF12245"/>
    </source>
</evidence>
<feature type="domain" description="Bacterial Ig-like" evidence="9">
    <location>
        <begin position="2107"/>
        <end position="2181"/>
    </location>
</feature>
<feature type="region of interest" description="Disordered" evidence="5">
    <location>
        <begin position="499"/>
        <end position="522"/>
    </location>
</feature>
<keyword evidence="6" id="KW-1133">Transmembrane helix</keyword>
<evidence type="ECO:0000313" key="12">
    <source>
        <dbReference type="Proteomes" id="UP000183760"/>
    </source>
</evidence>
<accession>A0A511TBU5</accession>
<dbReference type="STRING" id="1334629.MFUL124B02_24155"/>
<feature type="domain" description="Bacterial Ig-like" evidence="9">
    <location>
        <begin position="1937"/>
        <end position="2006"/>
    </location>
</feature>
<dbReference type="PANTHER" id="PTHR34677">
    <property type="match status" value="1"/>
</dbReference>
<keyword evidence="12" id="KW-1185">Reference proteome</keyword>
<dbReference type="Proteomes" id="UP000321514">
    <property type="component" value="Unassembled WGS sequence"/>
</dbReference>
<dbReference type="InterPro" id="IPR028974">
    <property type="entry name" value="TSP_type-3_rpt"/>
</dbReference>
<feature type="domain" description="Bacterial Ig-like" evidence="9">
    <location>
        <begin position="543"/>
        <end position="616"/>
    </location>
</feature>
<evidence type="ECO:0000313" key="13">
    <source>
        <dbReference type="Proteomes" id="UP000321514"/>
    </source>
</evidence>
<feature type="compositionally biased region" description="Acidic residues" evidence="5">
    <location>
        <begin position="2394"/>
        <end position="2409"/>
    </location>
</feature>
<reference evidence="11 12" key="1">
    <citation type="submission" date="2016-10" db="EMBL/GenBank/DDBJ databases">
        <authorList>
            <person name="Varghese N."/>
            <person name="Submissions S."/>
        </authorList>
    </citation>
    <scope>NUCLEOTIDE SEQUENCE [LARGE SCALE GENOMIC DNA]</scope>
    <source>
        <strain evidence="11 12">DSM 16525</strain>
    </source>
</reference>
<feature type="compositionally biased region" description="Basic and acidic residues" evidence="5">
    <location>
        <begin position="2613"/>
        <end position="2626"/>
    </location>
</feature>
<feature type="domain" description="Ig-like" evidence="8">
    <location>
        <begin position="713"/>
        <end position="782"/>
    </location>
</feature>
<dbReference type="EMBL" id="FOIB01000003">
    <property type="protein sequence ID" value="SET78533.1"/>
    <property type="molecule type" value="Genomic_DNA"/>
</dbReference>
<evidence type="ECO:0000256" key="1">
    <source>
        <dbReference type="ARBA" id="ARBA00004613"/>
    </source>
</evidence>
<proteinExistence type="predicted"/>
<evidence type="ECO:0000256" key="5">
    <source>
        <dbReference type="SAM" id="MobiDB-lite"/>
    </source>
</evidence>
<dbReference type="InterPro" id="IPR022038">
    <property type="entry name" value="Ig-like_bact"/>
</dbReference>
<feature type="signal peptide" evidence="7">
    <location>
        <begin position="1"/>
        <end position="30"/>
    </location>
</feature>
<evidence type="ECO:0000256" key="6">
    <source>
        <dbReference type="SAM" id="Phobius"/>
    </source>
</evidence>
<feature type="domain" description="Bacterial Ig-like" evidence="9">
    <location>
        <begin position="1671"/>
        <end position="1743"/>
    </location>
</feature>
<feature type="compositionally biased region" description="Low complexity" evidence="5">
    <location>
        <begin position="2435"/>
        <end position="2444"/>
    </location>
</feature>
<feature type="compositionally biased region" description="Acidic residues" evidence="5">
    <location>
        <begin position="2603"/>
        <end position="2612"/>
    </location>
</feature>
<evidence type="ECO:0000313" key="11">
    <source>
        <dbReference type="EMBL" id="SET78533.1"/>
    </source>
</evidence>
<dbReference type="Pfam" id="PF19077">
    <property type="entry name" value="Big_13"/>
    <property type="match status" value="6"/>
</dbReference>
<feature type="domain" description="Bacterial Ig-like" evidence="9">
    <location>
        <begin position="1492"/>
        <end position="1566"/>
    </location>
</feature>
<feature type="compositionally biased region" description="Basic and acidic residues" evidence="5">
    <location>
        <begin position="2667"/>
        <end position="2676"/>
    </location>
</feature>
<evidence type="ECO:0000313" key="10">
    <source>
        <dbReference type="EMBL" id="GEN10618.1"/>
    </source>
</evidence>
<dbReference type="NCBIfam" id="NF033510">
    <property type="entry name" value="Ca_tandemer"/>
    <property type="match status" value="6"/>
</dbReference>
<dbReference type="PANTHER" id="PTHR34677:SF3">
    <property type="entry name" value="BACTERIAL IG-LIKE DOMAIN-CONTAINING PROTEIN"/>
    <property type="match status" value="1"/>
</dbReference>
<gene>
    <name evidence="10" type="ORF">MFU01_56550</name>
    <name evidence="11" type="ORF">SAMN05443572_103211</name>
</gene>
<feature type="chain" id="PRO_5022741194" evidence="7">
    <location>
        <begin position="31"/>
        <end position="2745"/>
    </location>
</feature>
<keyword evidence="2" id="KW-0964">Secreted</keyword>
<feature type="region of interest" description="Disordered" evidence="5">
    <location>
        <begin position="1822"/>
        <end position="1843"/>
    </location>
</feature>
<organism evidence="10 13">
    <name type="scientific">Myxococcus fulvus</name>
    <dbReference type="NCBI Taxonomy" id="33"/>
    <lineage>
        <taxon>Bacteria</taxon>
        <taxon>Pseudomonadati</taxon>
        <taxon>Myxococcota</taxon>
        <taxon>Myxococcia</taxon>
        <taxon>Myxococcales</taxon>
        <taxon>Cystobacterineae</taxon>
        <taxon>Myxococcaceae</taxon>
        <taxon>Myxococcus</taxon>
    </lineage>
</organism>
<dbReference type="Gene3D" id="4.10.1080.10">
    <property type="entry name" value="TSP type-3 repeat"/>
    <property type="match status" value="1"/>
</dbReference>
<dbReference type="InterPro" id="IPR044016">
    <property type="entry name" value="Big_13"/>
</dbReference>
<dbReference type="InterPro" id="IPR047589">
    <property type="entry name" value="DUF11_rpt"/>
</dbReference>
<evidence type="ECO:0000256" key="4">
    <source>
        <dbReference type="ARBA" id="ARBA00022837"/>
    </source>
</evidence>
<evidence type="ECO:0000259" key="9">
    <source>
        <dbReference type="Pfam" id="PF19077"/>
    </source>
</evidence>
<dbReference type="Gene3D" id="2.60.40.10">
    <property type="entry name" value="Immunoglobulins"/>
    <property type="match status" value="19"/>
</dbReference>
<comment type="subcellular location">
    <subcellularLocation>
        <location evidence="1">Secreted</location>
    </subcellularLocation>
</comment>
<dbReference type="RefSeq" id="WP_074951992.1">
    <property type="nucleotide sequence ID" value="NZ_BJXR01000039.1"/>
</dbReference>
<feature type="transmembrane region" description="Helical" evidence="6">
    <location>
        <begin position="2710"/>
        <end position="2735"/>
    </location>
</feature>
<feature type="compositionally biased region" description="Acidic residues" evidence="5">
    <location>
        <begin position="2652"/>
        <end position="2666"/>
    </location>
</feature>
<protein>
    <submittedName>
        <fullName evidence="11">Ig-like domain (Group 3)</fullName>
    </submittedName>
</protein>
<keyword evidence="6" id="KW-0812">Transmembrane</keyword>
<sequence>MSKTSTRVAASRTRWVLPLLMTAFAGQALAAPVLRHTADQRGDLLMVGNTLAHDCASNVPGPVVGTVGNCGSNTSDDAVDVYWTVQSGVAQANTSVTATQARSRAALVIPPGAVVTYARLYWAAHLSTSTNARTPDTNAEFGRPGVFTQMLTADVSHSYAPSGRYIYESSADVTSLVAANGSGVYEVSDVDSAPLANVNSTDTFSAWALVVFYRHPDAPIRNLTLFDGMDYVSNGNPQTVTLSGFNVPSSGFDAKLGVLAFEGDATRTGDQFRVNGSNISDGANPVNNFFNSTRSVLGTPASHADDLPRLTGASASMSGVDMDVVDITNYVSGGATSMTVTATSSGDSYILGAFATSIATLRPDFTNTYKTATAVNPRADGSLRGGDLIDYTIVTTNTGDDVSIETILRDPLPAQLAYVPGSLEILTGPNAGPLTDIQGDDVGEVSPLGVITVRLGTGATSTLGGSLQLNQSTSIRFRAVVNPAASGVIANQATITAQGERGAPASSASSSPSPSTTGPTNIVVSVPPAPVVTAPSNGSTLGTNQPVFTGTAEPGSTVSVVIGGVGVCTAPAHPTTGTWSCTSSALPDGAHTATVTTSDPAGNTSPGTTVSFTTDTAAPDTNLLSGPQGTVAATGASFTFNSNESGVTYECSLDGAAFTACTSPTSYTGLAQGSHTFQVRARDAAGNVDPTPASRTWVVDTVVPDTTIVSGPSGLTNSANATFDFNSNELAVTYQCSLDGAPFAACTDPATFPGLSQGSHTLQVRAVDAAGNFDATPASRTWTVDTVAPDTSITSGPTGTTNSNSATFTFTSTETPALFECSLDGGTFAACTSPATFNNLSQGNHTLAVRARDSAGNMDATPATRTWTVDTVAPETTLVSGPSGTTVSTEATFDFDSNESGVTYECALDGATFTGCTDPMTYTGLSQGSHTLLVRARDSAGNVDATPATRTWTVDTVAPDTSFASTPPAASNSAVAHFQFSSNESGVSYECRMDGAVMFTACSASQSFPALAQGSHTLEVRAVDAAGNMDPTPAVYTWTIDTTAPDTTLSGGPTGTTSDTGATFTFTSTESPQTFHCSLDGAPFIACTSPTSLSNLADGSHTFAVRAVDAAGNVDLTPATRTWTVDTTAPDTTIVSGPPSLSASADAGFTFSATEAPVTFECSLDGGTFATCATSQSFPGLSDGAHTLAVRARDTAGNVDLTPATYAWTVDTTAPDTSIVSGPAGLTNSDSATFGFGGTESGVTFECSLDGATYVACSNPVTFDDVSQGSHTLTVRARDSAGNVDPTPASRTWTVDTVAPTTTFTSTPPSITNATSATFGFGSDTDPVTYECSLDGATFVTCSNPRTLTGLSEGSHTLEVRARDTAGNVDASPATYTWTVDTTAPDAPVIDTPANGVVVPTQRPVISGTATAGTLVTVSVDGIVLGTAPVDAQGRWTYTPTVDLGQGLHTATATATDAAGNVSDDSAPSEFTVDTVAPDAPVITTPADGTTIATATPVYSGTAEPFAQVTVEVDGEVIGTVTANIDGDWSLSSPTALSEGPHTVEATATDSAGNTSQTASNDFNIDLSTPETFIDSGPSAFTRETAATFVLRMENGGVAFECSLDGAAFTPCTSPLSITGLSEATHVLAVRAVNALGTVDPSPATYTWTVDLQAPSAPIVVSPANGGTVGTATPTITGTAASDSQVYLDVGGATYGPIPVTSSGTWTFTFPTAQPEGPLTLTAIAVDAAGNTSDATSHSFTIDLTPPETFIESGPDALTRETSATFELRSEGGAVGYECSLDGAAYVPCTSPLSYTGLADGEHQLRVRAVDAVGNVDATPATHTWTVDTTPPDTLIESGPDSPTRAVDAAFELTASEPGSSFECSVDGATYVACTSPALFEGFAEGEHTLTVRAVDAAGNVDDTPAGYTWTVDLTPPAAPLIASPAPGAVLDDGVVTLTGTATDATSVTLTVGGTTYGPIPVNGTGGWSFTPPVTLGDGTYTAVVTATDAAGNTSAPTSVTFTVDTTEPDTAIDSGPEALTNVASASFVFSSNESPVTFECSLDGAAFLACSAQATFDSLADGAHTLAVRAVDAAGNVDATPAEHTWTVDTQAPAVDIDAPADGSVSSVATVTYSGTAEPGSTVTVTVDGTVLGTFEVDGSGVWTLTGSAPLGEGSHTVSVTATDEAGNTSTPVVHTFTVDAEPPQTAFTQTPPTLTRQSSATFGFSSDESPVTYECSLDGAPFGECQNPAELTGLSDGEHTLEVRAKDEDGNVDPTPASYTWTVDTQAPDTRILSGPPLTEAPADATFVFESTEPGSTFECSLDGATWTPCTHPAAFTNLALGAHTLEVRAVDAAGNVDGSPASYAWVITADSDGDGLTDAEEVALGTDPNNADTDGDGLTDGIEVKVAGTDPLDDDTDDDGLLDGNEDANHNGLVDDGETDPKKADTDGDGLTDGLELGLTEPQGTDTDPARFTPDADPSTKTDPLNADTDGGGVRDGIEDANHNGRVDAGETDPLFAPDDVDSDMDGIDDATEIALGLDPRNADSDSDGVPDGVDGITDTDGDGLIDALDPDSDNDGVLDGTELGVTRETAHPHTDPTSPNFRPDEDPSTTTDPKKPDTDGDGLMDGEEDTSHNGRVDARETDPNNPDTDGDGLPDGIEVKGENPTDPLDPDTDGDGLPDGVEDANHNGRVDPGETDPNNADTDGGGASDGVEVADGSNPLDGNDDFLIAGGGCSTGGAATLAPLALLLLALPLRRRARRDG</sequence>
<dbReference type="NCBIfam" id="TIGR01451">
    <property type="entry name" value="B_ant_repeat"/>
    <property type="match status" value="1"/>
</dbReference>
<feature type="compositionally biased region" description="Acidic residues" evidence="5">
    <location>
        <begin position="2541"/>
        <end position="2560"/>
    </location>
</feature>
<keyword evidence="3 7" id="KW-0732">Signal</keyword>
<dbReference type="Pfam" id="PF12245">
    <property type="entry name" value="Big_3_2"/>
    <property type="match status" value="1"/>
</dbReference>